<dbReference type="RefSeq" id="WP_066334393.1">
    <property type="nucleotide sequence ID" value="NZ_CP017688.1"/>
</dbReference>
<dbReference type="PRINTS" id="PR00344">
    <property type="entry name" value="BCTRLSENSOR"/>
</dbReference>
<dbReference type="InterPro" id="IPR036097">
    <property type="entry name" value="HisK_dim/P_sf"/>
</dbReference>
<dbReference type="GO" id="GO:0005886">
    <property type="term" value="C:plasma membrane"/>
    <property type="evidence" value="ECO:0007669"/>
    <property type="project" value="UniProtKB-SubCell"/>
</dbReference>
<evidence type="ECO:0000256" key="2">
    <source>
        <dbReference type="ARBA" id="ARBA00004651"/>
    </source>
</evidence>
<dbReference type="SMART" id="SM00388">
    <property type="entry name" value="HisKA"/>
    <property type="match status" value="1"/>
</dbReference>
<dbReference type="Gene3D" id="6.10.340.10">
    <property type="match status" value="1"/>
</dbReference>
<dbReference type="InterPro" id="IPR004358">
    <property type="entry name" value="Sig_transdc_His_kin-like_C"/>
</dbReference>
<dbReference type="EMBL" id="LVEP01000024">
    <property type="protein sequence ID" value="OCB76091.1"/>
    <property type="molecule type" value="Genomic_DNA"/>
</dbReference>
<dbReference type="InterPro" id="IPR050398">
    <property type="entry name" value="HssS/ArlS-like"/>
</dbReference>
<evidence type="ECO:0000256" key="10">
    <source>
        <dbReference type="ARBA" id="ARBA00022840"/>
    </source>
</evidence>
<keyword evidence="6" id="KW-0808">Transferase</keyword>
<evidence type="ECO:0000256" key="6">
    <source>
        <dbReference type="ARBA" id="ARBA00022679"/>
    </source>
</evidence>
<organism evidence="17 18">
    <name type="scientific">Flavobacterium crassostreae</name>
    <dbReference type="NCBI Taxonomy" id="1763534"/>
    <lineage>
        <taxon>Bacteria</taxon>
        <taxon>Pseudomonadati</taxon>
        <taxon>Bacteroidota</taxon>
        <taxon>Flavobacteriia</taxon>
        <taxon>Flavobacteriales</taxon>
        <taxon>Flavobacteriaceae</taxon>
        <taxon>Flavobacterium</taxon>
    </lineage>
</organism>
<evidence type="ECO:0000313" key="18">
    <source>
        <dbReference type="Proteomes" id="UP000093510"/>
    </source>
</evidence>
<comment type="catalytic activity">
    <reaction evidence="1">
        <text>ATP + protein L-histidine = ADP + protein N-phospho-L-histidine.</text>
        <dbReference type="EC" id="2.7.13.3"/>
    </reaction>
</comment>
<name>A0A1B9E2B8_9FLAO</name>
<protein>
    <recommendedName>
        <fullName evidence="3">histidine kinase</fullName>
        <ecNumber evidence="3">2.7.13.3</ecNumber>
    </recommendedName>
</protein>
<dbReference type="Proteomes" id="UP000093510">
    <property type="component" value="Unassembled WGS sequence"/>
</dbReference>
<evidence type="ECO:0000256" key="12">
    <source>
        <dbReference type="ARBA" id="ARBA00023012"/>
    </source>
</evidence>
<evidence type="ECO:0000256" key="4">
    <source>
        <dbReference type="ARBA" id="ARBA00022475"/>
    </source>
</evidence>
<dbReference type="PANTHER" id="PTHR45528">
    <property type="entry name" value="SENSOR HISTIDINE KINASE CPXA"/>
    <property type="match status" value="1"/>
</dbReference>
<gene>
    <name evidence="17" type="ORF">LPBF_07210</name>
</gene>
<keyword evidence="5" id="KW-0597">Phosphoprotein</keyword>
<dbReference type="GO" id="GO:0000155">
    <property type="term" value="F:phosphorelay sensor kinase activity"/>
    <property type="evidence" value="ECO:0007669"/>
    <property type="project" value="InterPro"/>
</dbReference>
<dbReference type="InterPro" id="IPR003594">
    <property type="entry name" value="HATPase_dom"/>
</dbReference>
<dbReference type="Gene3D" id="3.30.565.10">
    <property type="entry name" value="Histidine kinase-like ATPase, C-terminal domain"/>
    <property type="match status" value="1"/>
</dbReference>
<evidence type="ECO:0000256" key="13">
    <source>
        <dbReference type="ARBA" id="ARBA00023136"/>
    </source>
</evidence>
<feature type="transmembrane region" description="Helical" evidence="14">
    <location>
        <begin position="12"/>
        <end position="33"/>
    </location>
</feature>
<dbReference type="PANTHER" id="PTHR45528:SF1">
    <property type="entry name" value="SENSOR HISTIDINE KINASE CPXA"/>
    <property type="match status" value="1"/>
</dbReference>
<comment type="caution">
    <text evidence="17">The sequence shown here is derived from an EMBL/GenBank/DDBJ whole genome shotgun (WGS) entry which is preliminary data.</text>
</comment>
<evidence type="ECO:0000256" key="11">
    <source>
        <dbReference type="ARBA" id="ARBA00022989"/>
    </source>
</evidence>
<evidence type="ECO:0000256" key="3">
    <source>
        <dbReference type="ARBA" id="ARBA00012438"/>
    </source>
</evidence>
<dbReference type="PROSITE" id="PS50885">
    <property type="entry name" value="HAMP"/>
    <property type="match status" value="1"/>
</dbReference>
<comment type="subcellular location">
    <subcellularLocation>
        <location evidence="2">Cell membrane</location>
        <topology evidence="2">Multi-pass membrane protein</topology>
    </subcellularLocation>
</comment>
<feature type="transmembrane region" description="Helical" evidence="14">
    <location>
        <begin position="162"/>
        <end position="185"/>
    </location>
</feature>
<evidence type="ECO:0000256" key="7">
    <source>
        <dbReference type="ARBA" id="ARBA00022692"/>
    </source>
</evidence>
<evidence type="ECO:0000256" key="9">
    <source>
        <dbReference type="ARBA" id="ARBA00022777"/>
    </source>
</evidence>
<sequence>MQQLSFKNRIAFNYILTTALLIFGVFGVLYSLVRLTFYNDIDANIGIEVSNHLSEIKINARTYCLSHKEEWKEREHNTVDVNPVFITFMDPKGRVLEKSPNLKMDLLHLHTAVKDTQLFDTTLSGDKIRQVQVPILSEQGVKVGYIIVAMSLEGASVVLKKLAQVLLIAYPLILVLLFFIARFIAGRSIKPISAIIKTSNVITKDHLTARIALPQNKDELYTLSKTINQLLDRIEYAIAREKQFTSDASHELRTPLTVLKGTLEVLIRKTREPEEYHQKIRFCITEVDRLNDLVDQLLLLARFENQNKPLLSEKVSLNALFLDGIAHYSEDITQKNLQLQTNFTQDYYIYTDRDLFTILVSNLLSNAVKYSNPNGMLRISIHQQAGTTECHITDTGIGIASQDLDNVFHPFFRSHATAHPEVKGTGLGLSIVKKIALLLDISLAVTSKLNQGTTVILKLSTSELK</sequence>
<evidence type="ECO:0000256" key="5">
    <source>
        <dbReference type="ARBA" id="ARBA00022553"/>
    </source>
</evidence>
<keyword evidence="9 17" id="KW-0418">Kinase</keyword>
<dbReference type="CDD" id="cd00082">
    <property type="entry name" value="HisKA"/>
    <property type="match status" value="1"/>
</dbReference>
<keyword evidence="12" id="KW-0902">Two-component regulatory system</keyword>
<dbReference type="SMART" id="SM00304">
    <property type="entry name" value="HAMP"/>
    <property type="match status" value="1"/>
</dbReference>
<keyword evidence="10" id="KW-0067">ATP-binding</keyword>
<keyword evidence="18" id="KW-1185">Reference proteome</keyword>
<dbReference type="CDD" id="cd06225">
    <property type="entry name" value="HAMP"/>
    <property type="match status" value="1"/>
</dbReference>
<keyword evidence="11 14" id="KW-1133">Transmembrane helix</keyword>
<dbReference type="InterPro" id="IPR003660">
    <property type="entry name" value="HAMP_dom"/>
</dbReference>
<dbReference type="InterPro" id="IPR005467">
    <property type="entry name" value="His_kinase_dom"/>
</dbReference>
<dbReference type="SMART" id="SM00387">
    <property type="entry name" value="HATPase_c"/>
    <property type="match status" value="1"/>
</dbReference>
<evidence type="ECO:0000256" key="1">
    <source>
        <dbReference type="ARBA" id="ARBA00000085"/>
    </source>
</evidence>
<dbReference type="STRING" id="1763534.GCA_001831475_02151"/>
<dbReference type="SUPFAM" id="SSF55874">
    <property type="entry name" value="ATPase domain of HSP90 chaperone/DNA topoisomerase II/histidine kinase"/>
    <property type="match status" value="1"/>
</dbReference>
<keyword evidence="8" id="KW-0547">Nucleotide-binding</keyword>
<accession>A0A1B9E2B8</accession>
<dbReference type="OrthoDB" id="594725at2"/>
<dbReference type="EC" id="2.7.13.3" evidence="3"/>
<dbReference type="Pfam" id="PF00672">
    <property type="entry name" value="HAMP"/>
    <property type="match status" value="1"/>
</dbReference>
<evidence type="ECO:0000259" key="15">
    <source>
        <dbReference type="PROSITE" id="PS50109"/>
    </source>
</evidence>
<dbReference type="AlphaFoldDB" id="A0A1B9E2B8"/>
<feature type="domain" description="HAMP" evidence="16">
    <location>
        <begin position="186"/>
        <end position="239"/>
    </location>
</feature>
<dbReference type="PROSITE" id="PS50109">
    <property type="entry name" value="HIS_KIN"/>
    <property type="match status" value="1"/>
</dbReference>
<dbReference type="SUPFAM" id="SSF158472">
    <property type="entry name" value="HAMP domain-like"/>
    <property type="match status" value="1"/>
</dbReference>
<dbReference type="InterPro" id="IPR003661">
    <property type="entry name" value="HisK_dim/P_dom"/>
</dbReference>
<keyword evidence="4" id="KW-1003">Cell membrane</keyword>
<dbReference type="FunFam" id="1.10.287.130:FF:000001">
    <property type="entry name" value="Two-component sensor histidine kinase"/>
    <property type="match status" value="1"/>
</dbReference>
<dbReference type="Pfam" id="PF02518">
    <property type="entry name" value="HATPase_c"/>
    <property type="match status" value="1"/>
</dbReference>
<feature type="domain" description="Histidine kinase" evidence="15">
    <location>
        <begin position="247"/>
        <end position="463"/>
    </location>
</feature>
<keyword evidence="7 14" id="KW-0812">Transmembrane</keyword>
<proteinExistence type="predicted"/>
<dbReference type="SUPFAM" id="SSF47384">
    <property type="entry name" value="Homodimeric domain of signal transducing histidine kinase"/>
    <property type="match status" value="1"/>
</dbReference>
<dbReference type="Gene3D" id="1.10.287.130">
    <property type="match status" value="1"/>
</dbReference>
<dbReference type="GO" id="GO:0005524">
    <property type="term" value="F:ATP binding"/>
    <property type="evidence" value="ECO:0007669"/>
    <property type="project" value="UniProtKB-KW"/>
</dbReference>
<dbReference type="Pfam" id="PF00512">
    <property type="entry name" value="HisKA"/>
    <property type="match status" value="1"/>
</dbReference>
<evidence type="ECO:0000256" key="14">
    <source>
        <dbReference type="SAM" id="Phobius"/>
    </source>
</evidence>
<dbReference type="InterPro" id="IPR036890">
    <property type="entry name" value="HATPase_C_sf"/>
</dbReference>
<evidence type="ECO:0000313" key="17">
    <source>
        <dbReference type="EMBL" id="OCB76091.1"/>
    </source>
</evidence>
<evidence type="ECO:0000256" key="8">
    <source>
        <dbReference type="ARBA" id="ARBA00022741"/>
    </source>
</evidence>
<keyword evidence="13 14" id="KW-0472">Membrane</keyword>
<reference evidence="17 18" key="1">
    <citation type="submission" date="2016-03" db="EMBL/GenBank/DDBJ databases">
        <authorList>
            <person name="Ploux O."/>
        </authorList>
    </citation>
    <scope>NUCLEOTIDE SEQUENCE [LARGE SCALE GENOMIC DNA]</scope>
    <source>
        <strain evidence="17 18">LPB0076</strain>
    </source>
</reference>
<evidence type="ECO:0000259" key="16">
    <source>
        <dbReference type="PROSITE" id="PS50885"/>
    </source>
</evidence>